<dbReference type="InterPro" id="IPR020803">
    <property type="entry name" value="MeTfrase_dom"/>
</dbReference>
<dbReference type="SMART" id="SM00828">
    <property type="entry name" value="PKS_MT"/>
    <property type="match status" value="1"/>
</dbReference>
<evidence type="ECO:0000313" key="4">
    <source>
        <dbReference type="Proteomes" id="UP000523007"/>
    </source>
</evidence>
<dbReference type="Pfam" id="PF21320">
    <property type="entry name" value="WHD_Rv2258c"/>
    <property type="match status" value="1"/>
</dbReference>
<evidence type="ECO:0000259" key="2">
    <source>
        <dbReference type="SMART" id="SM00828"/>
    </source>
</evidence>
<dbReference type="Gene3D" id="3.40.50.150">
    <property type="entry name" value="Vaccinia Virus protein VP39"/>
    <property type="match status" value="1"/>
</dbReference>
<dbReference type="EMBL" id="JACHJT010000001">
    <property type="protein sequence ID" value="MBB4932762.1"/>
    <property type="molecule type" value="Genomic_DNA"/>
</dbReference>
<dbReference type="GO" id="GO:0032259">
    <property type="term" value="P:methylation"/>
    <property type="evidence" value="ECO:0007669"/>
    <property type="project" value="UniProtKB-KW"/>
</dbReference>
<evidence type="ECO:0000313" key="3">
    <source>
        <dbReference type="EMBL" id="MBB4932762.1"/>
    </source>
</evidence>
<name>A0A7W7RIS6_9ACTN</name>
<dbReference type="Pfam" id="PF13847">
    <property type="entry name" value="Methyltransf_31"/>
    <property type="match status" value="1"/>
</dbReference>
<dbReference type="InterPro" id="IPR053173">
    <property type="entry name" value="SAM-binding_MTase"/>
</dbReference>
<organism evidence="3 4">
    <name type="scientific">Lipingzhangella halophila</name>
    <dbReference type="NCBI Taxonomy" id="1783352"/>
    <lineage>
        <taxon>Bacteria</taxon>
        <taxon>Bacillati</taxon>
        <taxon>Actinomycetota</taxon>
        <taxon>Actinomycetes</taxon>
        <taxon>Streptosporangiales</taxon>
        <taxon>Nocardiopsidaceae</taxon>
        <taxon>Lipingzhangella</taxon>
    </lineage>
</organism>
<dbReference type="Proteomes" id="UP000523007">
    <property type="component" value="Unassembled WGS sequence"/>
</dbReference>
<dbReference type="InterPro" id="IPR048711">
    <property type="entry name" value="WHD_Rv2258c"/>
</dbReference>
<keyword evidence="4" id="KW-1185">Reference proteome</keyword>
<dbReference type="PANTHER" id="PTHR45128:SF1">
    <property type="entry name" value="S-ADENOSYLMETHIONINE-DEPENDENT METHYLTRANSFERASE RV2258C"/>
    <property type="match status" value="1"/>
</dbReference>
<keyword evidence="3" id="KW-0489">Methyltransferase</keyword>
<keyword evidence="1 3" id="KW-0808">Transferase</keyword>
<gene>
    <name evidence="3" type="ORF">F4561_003582</name>
</gene>
<dbReference type="InterPro" id="IPR025714">
    <property type="entry name" value="Methyltranfer_dom"/>
</dbReference>
<accession>A0A7W7RIS6</accession>
<dbReference type="InterPro" id="IPR036388">
    <property type="entry name" value="WH-like_DNA-bd_sf"/>
</dbReference>
<dbReference type="AlphaFoldDB" id="A0A7W7RIS6"/>
<dbReference type="GO" id="GO:0008168">
    <property type="term" value="F:methyltransferase activity"/>
    <property type="evidence" value="ECO:0007669"/>
    <property type="project" value="UniProtKB-KW"/>
</dbReference>
<dbReference type="SUPFAM" id="SSF53335">
    <property type="entry name" value="S-adenosyl-L-methionine-dependent methyltransferases"/>
    <property type="match status" value="1"/>
</dbReference>
<dbReference type="SUPFAM" id="SSF46785">
    <property type="entry name" value="Winged helix' DNA-binding domain"/>
    <property type="match status" value="1"/>
</dbReference>
<sequence length="358" mass="38035">MTATTIDEQRVQQCVERLFGAYVESMLVLMIDLANRTGLLDALAEAPGTSAEVADRAGLTERYTRECLGALVTGGLVEYDPAAERYTLPPEHALCLTGGGATNVAPVSRVPTLLAHYVADAATVVRDGGGIPYERFRPEFTTVMDGLSRATFDQHLVESILSAANGLTTDLHRGIRVADIGCGTGHSTVVLAREFPESVFVGYDLSDDALATGRAEAAEAGITNVRFENLDIARIPDDPPFHAIVGFDVIHDQANPAGVLRRVHRALVPGGVFLMMDIKASSRLENNIANPLGPLLYSVSTLHCMTVSLAQGGAGLGTVWGEELARQMLADAGFADVTVHEVPDDPLNQVYVARAATA</sequence>
<dbReference type="CDD" id="cd02440">
    <property type="entry name" value="AdoMet_MTases"/>
    <property type="match status" value="1"/>
</dbReference>
<dbReference type="RefSeq" id="WP_184580412.1">
    <property type="nucleotide sequence ID" value="NZ_JACHJT010000001.1"/>
</dbReference>
<feature type="domain" description="Polyketide synthase-like methyltransferase" evidence="2">
    <location>
        <begin position="140"/>
        <end position="358"/>
    </location>
</feature>
<dbReference type="PANTHER" id="PTHR45128">
    <property type="entry name" value="METHYLTRANSFERASE TYPE 11"/>
    <property type="match status" value="1"/>
</dbReference>
<dbReference type="InterPro" id="IPR029063">
    <property type="entry name" value="SAM-dependent_MTases_sf"/>
</dbReference>
<protein>
    <submittedName>
        <fullName evidence="3">SAM-dependent methyltransferase</fullName>
    </submittedName>
</protein>
<dbReference type="InterPro" id="IPR036390">
    <property type="entry name" value="WH_DNA-bd_sf"/>
</dbReference>
<comment type="caution">
    <text evidence="3">The sequence shown here is derived from an EMBL/GenBank/DDBJ whole genome shotgun (WGS) entry which is preliminary data.</text>
</comment>
<proteinExistence type="predicted"/>
<evidence type="ECO:0000256" key="1">
    <source>
        <dbReference type="ARBA" id="ARBA00022679"/>
    </source>
</evidence>
<reference evidence="3 4" key="1">
    <citation type="submission" date="2020-08" db="EMBL/GenBank/DDBJ databases">
        <title>Sequencing the genomes of 1000 actinobacteria strains.</title>
        <authorList>
            <person name="Klenk H.-P."/>
        </authorList>
    </citation>
    <scope>NUCLEOTIDE SEQUENCE [LARGE SCALE GENOMIC DNA]</scope>
    <source>
        <strain evidence="3 4">DSM 102030</strain>
    </source>
</reference>
<dbReference type="Gene3D" id="1.10.10.10">
    <property type="entry name" value="Winged helix-like DNA-binding domain superfamily/Winged helix DNA-binding domain"/>
    <property type="match status" value="1"/>
</dbReference>